<dbReference type="PROSITE" id="PS51494">
    <property type="entry name" value="SPOIVB"/>
    <property type="match status" value="1"/>
</dbReference>
<protein>
    <submittedName>
        <fullName evidence="2">Stage IV sporulation protein B</fullName>
    </submittedName>
</protein>
<gene>
    <name evidence="2" type="ORF">SAMN00017405_0299</name>
</gene>
<dbReference type="RefSeq" id="WP_084054110.1">
    <property type="nucleotide sequence ID" value="NZ_FWWT01000022.1"/>
</dbReference>
<dbReference type="Proteomes" id="UP000192731">
    <property type="component" value="Unassembled WGS sequence"/>
</dbReference>
<keyword evidence="3" id="KW-1185">Reference proteome</keyword>
<dbReference type="EMBL" id="FWWT01000022">
    <property type="protein sequence ID" value="SMB94934.1"/>
    <property type="molecule type" value="Genomic_DNA"/>
</dbReference>
<dbReference type="SUPFAM" id="SSF50156">
    <property type="entry name" value="PDZ domain-like"/>
    <property type="match status" value="1"/>
</dbReference>
<evidence type="ECO:0000313" key="3">
    <source>
        <dbReference type="Proteomes" id="UP000192731"/>
    </source>
</evidence>
<dbReference type="STRING" id="656914.SAMN00017405_0299"/>
<dbReference type="Gene3D" id="2.30.42.10">
    <property type="match status" value="1"/>
</dbReference>
<dbReference type="Pfam" id="PF05580">
    <property type="entry name" value="Peptidase_S55"/>
    <property type="match status" value="1"/>
</dbReference>
<reference evidence="2 3" key="1">
    <citation type="submission" date="2017-04" db="EMBL/GenBank/DDBJ databases">
        <authorList>
            <person name="Afonso C.L."/>
            <person name="Miller P.J."/>
            <person name="Scott M.A."/>
            <person name="Spackman E."/>
            <person name="Goraichik I."/>
            <person name="Dimitrov K.M."/>
            <person name="Suarez D.L."/>
            <person name="Swayne D.E."/>
        </authorList>
    </citation>
    <scope>NUCLEOTIDE SEQUENCE [LARGE SCALE GENOMIC DNA]</scope>
    <source>
        <strain evidence="2 3">DSM 11270</strain>
    </source>
</reference>
<accession>A0A1W1VPU6</accession>
<dbReference type="AlphaFoldDB" id="A0A1W1VPU6"/>
<dbReference type="Pfam" id="PF17820">
    <property type="entry name" value="PDZ_6"/>
    <property type="match status" value="1"/>
</dbReference>
<dbReference type="InterPro" id="IPR014219">
    <property type="entry name" value="SpoIVB"/>
</dbReference>
<name>A0A1W1VPU6_DESTI</name>
<dbReference type="SUPFAM" id="SSF50494">
    <property type="entry name" value="Trypsin-like serine proteases"/>
    <property type="match status" value="1"/>
</dbReference>
<dbReference type="OrthoDB" id="9765242at2"/>
<dbReference type="InterPro" id="IPR008763">
    <property type="entry name" value="Peptidase_S55"/>
</dbReference>
<dbReference type="InterPro" id="IPR041489">
    <property type="entry name" value="PDZ_6"/>
</dbReference>
<dbReference type="InterPro" id="IPR009003">
    <property type="entry name" value="Peptidase_S1_PA"/>
</dbReference>
<sequence length="435" mass="47244">MPPKNKRPLLLCFAYLLIASMFALPINGYLSIPKEQIIAVGDNPSVSTLFPKKLQDNFSLKIKNNQNNLNNKAVLSSNQKNSIANVPGKFDMSLMLFGLIPIKNISVSVVPDMKLYPGGQAVGVLLRTKGVLTVGFSPVIDKNNKSRSPAEDAGIDIGDSIVAVNEKTITTDEELAKLINDFGTNNEKIVLTIKKENIYVKKTIKPIKCYQTNTYRIGLLVKDNAGGVGTLTFYDPNTKKYGALGHMISDVDTNKQIVIKQGKLIKAHIEGIRAGKRGYPGEKVGTFIKNSDLGNIEVNSYCGIFGEMDKNLATNISEPLPVGFSHQIETGPAEIYTVLSGEKVEKFSINVDKVMLGKNDGKEMVIRITDPKLLGITGGIIQGMSGSPIVQNGKIIGAVTHVFINDPTRGYGVFIEDMLMEAGILDKNEETKLGA</sequence>
<proteinExistence type="predicted"/>
<organism evidence="2 3">
    <name type="scientific">Desulfonispora thiosulfatigenes DSM 11270</name>
    <dbReference type="NCBI Taxonomy" id="656914"/>
    <lineage>
        <taxon>Bacteria</taxon>
        <taxon>Bacillati</taxon>
        <taxon>Bacillota</taxon>
        <taxon>Clostridia</taxon>
        <taxon>Eubacteriales</taxon>
        <taxon>Peptococcaceae</taxon>
        <taxon>Desulfonispora</taxon>
    </lineage>
</organism>
<feature type="domain" description="Peptidase S55" evidence="1">
    <location>
        <begin position="198"/>
        <end position="434"/>
    </location>
</feature>
<evidence type="ECO:0000313" key="2">
    <source>
        <dbReference type="EMBL" id="SMB94934.1"/>
    </source>
</evidence>
<evidence type="ECO:0000259" key="1">
    <source>
        <dbReference type="PROSITE" id="PS51494"/>
    </source>
</evidence>
<dbReference type="NCBIfam" id="TIGR02860">
    <property type="entry name" value="spore_IV_B"/>
    <property type="match status" value="1"/>
</dbReference>
<dbReference type="InterPro" id="IPR036034">
    <property type="entry name" value="PDZ_sf"/>
</dbReference>